<protein>
    <submittedName>
        <fullName evidence="4">DB domain-containing protein</fullName>
    </submittedName>
</protein>
<proteinExistence type="predicted"/>
<dbReference type="STRING" id="1147741.A0A0R3S6S6"/>
<dbReference type="InterPro" id="IPR002602">
    <property type="entry name" value="DB"/>
</dbReference>
<dbReference type="WBParaSite" id="EEL_0001049801-mRNA-1">
    <property type="protein sequence ID" value="EEL_0001049801-mRNA-1"/>
    <property type="gene ID" value="EEL_0001049801"/>
</dbReference>
<organism evidence="3 4">
    <name type="scientific">Elaeophora elaphi</name>
    <dbReference type="NCBI Taxonomy" id="1147741"/>
    <lineage>
        <taxon>Eukaryota</taxon>
        <taxon>Metazoa</taxon>
        <taxon>Ecdysozoa</taxon>
        <taxon>Nematoda</taxon>
        <taxon>Chromadorea</taxon>
        <taxon>Rhabditida</taxon>
        <taxon>Spirurina</taxon>
        <taxon>Spiruromorpha</taxon>
        <taxon>Filarioidea</taxon>
        <taxon>Onchocercidae</taxon>
        <taxon>Elaeophora</taxon>
    </lineage>
</organism>
<evidence type="ECO:0000259" key="2">
    <source>
        <dbReference type="Pfam" id="PF01682"/>
    </source>
</evidence>
<dbReference type="PANTHER" id="PTHR46705">
    <property type="entry name" value="PROTEIN CBG09805"/>
    <property type="match status" value="1"/>
</dbReference>
<dbReference type="PANTHER" id="PTHR46705:SF12">
    <property type="entry name" value="DOMAIN OF UNKNOWN FUNCTION DB DOMAIN-CONTAINING PROTEIN"/>
    <property type="match status" value="1"/>
</dbReference>
<feature type="region of interest" description="Disordered" evidence="1">
    <location>
        <begin position="1"/>
        <end position="24"/>
    </location>
</feature>
<dbReference type="AlphaFoldDB" id="A0A0R3S6S6"/>
<evidence type="ECO:0000313" key="4">
    <source>
        <dbReference type="WBParaSite" id="EEL_0001049801-mRNA-1"/>
    </source>
</evidence>
<feature type="compositionally biased region" description="Low complexity" evidence="1">
    <location>
        <begin position="11"/>
        <end position="24"/>
    </location>
</feature>
<feature type="compositionally biased region" description="Polar residues" evidence="1">
    <location>
        <begin position="1"/>
        <end position="10"/>
    </location>
</feature>
<name>A0A0R3S6S6_9BILA</name>
<dbReference type="Pfam" id="PF01682">
    <property type="entry name" value="DB"/>
    <property type="match status" value="1"/>
</dbReference>
<feature type="domain" description="Domain of unknown function DB" evidence="2">
    <location>
        <begin position="113"/>
        <end position="210"/>
    </location>
</feature>
<accession>A0A0R3S6S6</accession>
<evidence type="ECO:0000313" key="3">
    <source>
        <dbReference type="Proteomes" id="UP000050640"/>
    </source>
</evidence>
<evidence type="ECO:0000256" key="1">
    <source>
        <dbReference type="SAM" id="MobiDB-lite"/>
    </source>
</evidence>
<keyword evidence="3" id="KW-1185">Reference proteome</keyword>
<reference evidence="4" key="1">
    <citation type="submission" date="2017-02" db="UniProtKB">
        <authorList>
            <consortium name="WormBaseParasite"/>
        </authorList>
    </citation>
    <scope>IDENTIFICATION</scope>
</reference>
<sequence>MRNSSIHYHNQQQQQQKQQEQYVKQRPLPNTHSLFPQYFPIGIESITAQPSLNPQSLKNNSNQQVHQQRQPSIPNMITNVVEQRKPDQLFPLWNANQSTTPPLSKAEQRLKKCCSRLNESDPECKKRFCGFEAFEPQTVLYYLLVCQPRGPTVGQMWDCASSKQNHTDCCIQKGVLPACQVYCETTNGVPTDYGKYLFCLGHIRQIRDCFREHLETHHNLYGDW</sequence>
<dbReference type="Proteomes" id="UP000050640">
    <property type="component" value="Unplaced"/>
</dbReference>